<evidence type="ECO:0000313" key="7">
    <source>
        <dbReference type="Proteomes" id="UP000624041"/>
    </source>
</evidence>
<dbReference type="Proteomes" id="UP000624041">
    <property type="component" value="Unassembled WGS sequence"/>
</dbReference>
<keyword evidence="1" id="KW-0805">Transcription regulation</keyword>
<dbReference type="PROSITE" id="PS51071">
    <property type="entry name" value="HTH_RPIR"/>
    <property type="match status" value="1"/>
</dbReference>
<dbReference type="GO" id="GO:0003677">
    <property type="term" value="F:DNA binding"/>
    <property type="evidence" value="ECO:0007669"/>
    <property type="project" value="UniProtKB-KW"/>
</dbReference>
<evidence type="ECO:0000259" key="5">
    <source>
        <dbReference type="PROSITE" id="PS51464"/>
    </source>
</evidence>
<evidence type="ECO:0000256" key="2">
    <source>
        <dbReference type="ARBA" id="ARBA00023125"/>
    </source>
</evidence>
<evidence type="ECO:0000256" key="3">
    <source>
        <dbReference type="ARBA" id="ARBA00023163"/>
    </source>
</evidence>
<dbReference type="SUPFAM" id="SSF53697">
    <property type="entry name" value="SIS domain"/>
    <property type="match status" value="1"/>
</dbReference>
<comment type="caution">
    <text evidence="6">The sequence shown here is derived from an EMBL/GenBank/DDBJ whole genome shotgun (WGS) entry which is preliminary data.</text>
</comment>
<dbReference type="RefSeq" id="WP_188857526.1">
    <property type="nucleotide sequence ID" value="NZ_BMOS01000015.1"/>
</dbReference>
<dbReference type="SUPFAM" id="SSF46689">
    <property type="entry name" value="Homeodomain-like"/>
    <property type="match status" value="1"/>
</dbReference>
<dbReference type="InterPro" id="IPR036388">
    <property type="entry name" value="WH-like_DNA-bd_sf"/>
</dbReference>
<dbReference type="PANTHER" id="PTHR30514:SF18">
    <property type="entry name" value="RPIR-FAMILY TRANSCRIPTIONAL REGULATOR"/>
    <property type="match status" value="1"/>
</dbReference>
<dbReference type="PROSITE" id="PS51464">
    <property type="entry name" value="SIS"/>
    <property type="match status" value="1"/>
</dbReference>
<keyword evidence="7" id="KW-1185">Reference proteome</keyword>
<sequence length="280" mass="31914">MQDFIKRIKHTNNLSPSQEKVARYIIDNPDQVVILTAKKIGENAKSSETTVIRLCYTLGYSGYNELQTEFRMFLLRSSKEETLQEFQDVSYHPTLGNGFVEAVLKEEDKYRQMKQWSDPLIQEVIETINQKKYITVIGVRTSYAAAHWLAHTLNIIRGDTILYQSQIGDPNLLLSNINNDSLIIAFSFPRYTTETLNFVKAGKKRGATVIGISDHELSPLFYISDIFLKVLTPKPTLTKGMSILFSLLNVIISGVIMTRESEVDERMEAYNQSGVDLQLF</sequence>
<protein>
    <submittedName>
        <fullName evidence="6">RpiR family transcriptional regulator</fullName>
    </submittedName>
</protein>
<dbReference type="Pfam" id="PF01380">
    <property type="entry name" value="SIS"/>
    <property type="match status" value="1"/>
</dbReference>
<dbReference type="InterPro" id="IPR009057">
    <property type="entry name" value="Homeodomain-like_sf"/>
</dbReference>
<evidence type="ECO:0000256" key="1">
    <source>
        <dbReference type="ARBA" id="ARBA00023015"/>
    </source>
</evidence>
<dbReference type="InterPro" id="IPR035472">
    <property type="entry name" value="RpiR-like_SIS"/>
</dbReference>
<dbReference type="InterPro" id="IPR046348">
    <property type="entry name" value="SIS_dom_sf"/>
</dbReference>
<dbReference type="CDD" id="cd05013">
    <property type="entry name" value="SIS_RpiR"/>
    <property type="match status" value="1"/>
</dbReference>
<dbReference type="GO" id="GO:1901135">
    <property type="term" value="P:carbohydrate derivative metabolic process"/>
    <property type="evidence" value="ECO:0007669"/>
    <property type="project" value="InterPro"/>
</dbReference>
<keyword evidence="2" id="KW-0238">DNA-binding</keyword>
<dbReference type="InterPro" id="IPR000281">
    <property type="entry name" value="HTH_RpiR"/>
</dbReference>
<dbReference type="GO" id="GO:0003700">
    <property type="term" value="F:DNA-binding transcription factor activity"/>
    <property type="evidence" value="ECO:0007669"/>
    <property type="project" value="InterPro"/>
</dbReference>
<name>A0A917XYH0_9BACI</name>
<keyword evidence="3" id="KW-0804">Transcription</keyword>
<dbReference type="InterPro" id="IPR047640">
    <property type="entry name" value="RpiR-like"/>
</dbReference>
<dbReference type="AlphaFoldDB" id="A0A917XYH0"/>
<feature type="domain" description="SIS" evidence="5">
    <location>
        <begin position="124"/>
        <end position="261"/>
    </location>
</feature>
<reference evidence="6" key="1">
    <citation type="journal article" date="2014" name="Int. J. Syst. Evol. Microbiol.">
        <title>Complete genome sequence of Corynebacterium casei LMG S-19264T (=DSM 44701T), isolated from a smear-ripened cheese.</title>
        <authorList>
            <consortium name="US DOE Joint Genome Institute (JGI-PGF)"/>
            <person name="Walter F."/>
            <person name="Albersmeier A."/>
            <person name="Kalinowski J."/>
            <person name="Ruckert C."/>
        </authorList>
    </citation>
    <scope>NUCLEOTIDE SEQUENCE</scope>
    <source>
        <strain evidence="6">JCM 17251</strain>
    </source>
</reference>
<feature type="domain" description="HTH rpiR-type" evidence="4">
    <location>
        <begin position="1"/>
        <end position="77"/>
    </location>
</feature>
<organism evidence="6 7">
    <name type="scientific">Oceanobacillus indicireducens</name>
    <dbReference type="NCBI Taxonomy" id="1004261"/>
    <lineage>
        <taxon>Bacteria</taxon>
        <taxon>Bacillati</taxon>
        <taxon>Bacillota</taxon>
        <taxon>Bacilli</taxon>
        <taxon>Bacillales</taxon>
        <taxon>Bacillaceae</taxon>
        <taxon>Oceanobacillus</taxon>
    </lineage>
</organism>
<dbReference type="InterPro" id="IPR001347">
    <property type="entry name" value="SIS_dom"/>
</dbReference>
<dbReference type="Pfam" id="PF01418">
    <property type="entry name" value="HTH_6"/>
    <property type="match status" value="1"/>
</dbReference>
<dbReference type="Gene3D" id="1.10.10.10">
    <property type="entry name" value="Winged helix-like DNA-binding domain superfamily/Winged helix DNA-binding domain"/>
    <property type="match status" value="1"/>
</dbReference>
<dbReference type="EMBL" id="BMOS01000015">
    <property type="protein sequence ID" value="GGN59717.1"/>
    <property type="molecule type" value="Genomic_DNA"/>
</dbReference>
<reference evidence="6" key="2">
    <citation type="submission" date="2020-09" db="EMBL/GenBank/DDBJ databases">
        <authorList>
            <person name="Sun Q."/>
            <person name="Ohkuma M."/>
        </authorList>
    </citation>
    <scope>NUCLEOTIDE SEQUENCE</scope>
    <source>
        <strain evidence="6">JCM 17251</strain>
    </source>
</reference>
<gene>
    <name evidence="6" type="ORF">GCM10007971_23100</name>
</gene>
<accession>A0A917XYH0</accession>
<evidence type="ECO:0000313" key="6">
    <source>
        <dbReference type="EMBL" id="GGN59717.1"/>
    </source>
</evidence>
<dbReference type="GO" id="GO:0097367">
    <property type="term" value="F:carbohydrate derivative binding"/>
    <property type="evidence" value="ECO:0007669"/>
    <property type="project" value="InterPro"/>
</dbReference>
<proteinExistence type="predicted"/>
<dbReference type="Gene3D" id="3.40.50.10490">
    <property type="entry name" value="Glucose-6-phosphate isomerase like protein, domain 1"/>
    <property type="match status" value="1"/>
</dbReference>
<evidence type="ECO:0000259" key="4">
    <source>
        <dbReference type="PROSITE" id="PS51071"/>
    </source>
</evidence>
<dbReference type="PANTHER" id="PTHR30514">
    <property type="entry name" value="GLUCOKINASE"/>
    <property type="match status" value="1"/>
</dbReference>